<dbReference type="RefSeq" id="WP_312890628.1">
    <property type="nucleotide sequence ID" value="NZ_BAAAWY010000011.1"/>
</dbReference>
<keyword evidence="2 6" id="KW-0238">DNA-binding</keyword>
<dbReference type="Pfam" id="PF13377">
    <property type="entry name" value="Peripla_BP_3"/>
    <property type="match status" value="1"/>
</dbReference>
<dbReference type="InterPro" id="IPR046335">
    <property type="entry name" value="LacI/GalR-like_sensor"/>
</dbReference>
<dbReference type="Proteomes" id="UP000585638">
    <property type="component" value="Unassembled WGS sequence"/>
</dbReference>
<evidence type="ECO:0000256" key="3">
    <source>
        <dbReference type="ARBA" id="ARBA00023163"/>
    </source>
</evidence>
<dbReference type="SUPFAM" id="SSF47413">
    <property type="entry name" value="lambda repressor-like DNA-binding domains"/>
    <property type="match status" value="1"/>
</dbReference>
<dbReference type="SMART" id="SM00354">
    <property type="entry name" value="HTH_LACI"/>
    <property type="match status" value="1"/>
</dbReference>
<dbReference type="InterPro" id="IPR000843">
    <property type="entry name" value="HTH_LacI"/>
</dbReference>
<evidence type="ECO:0000259" key="5">
    <source>
        <dbReference type="PROSITE" id="PS50943"/>
    </source>
</evidence>
<gene>
    <name evidence="6" type="ORF">BJ998_008243</name>
</gene>
<comment type="caution">
    <text evidence="6">The sequence shown here is derived from an EMBL/GenBank/DDBJ whole genome shotgun (WGS) entry which is preliminary data.</text>
</comment>
<feature type="domain" description="HTH lacI-type" evidence="4">
    <location>
        <begin position="1"/>
        <end position="53"/>
    </location>
</feature>
<dbReference type="Gene3D" id="3.40.50.2300">
    <property type="match status" value="2"/>
</dbReference>
<evidence type="ECO:0000256" key="2">
    <source>
        <dbReference type="ARBA" id="ARBA00023125"/>
    </source>
</evidence>
<organism evidence="6 7">
    <name type="scientific">Kutzneria kofuensis</name>
    <dbReference type="NCBI Taxonomy" id="103725"/>
    <lineage>
        <taxon>Bacteria</taxon>
        <taxon>Bacillati</taxon>
        <taxon>Actinomycetota</taxon>
        <taxon>Actinomycetes</taxon>
        <taxon>Pseudonocardiales</taxon>
        <taxon>Pseudonocardiaceae</taxon>
        <taxon>Kutzneria</taxon>
    </lineage>
</organism>
<dbReference type="PROSITE" id="PS50932">
    <property type="entry name" value="HTH_LACI_2"/>
    <property type="match status" value="1"/>
</dbReference>
<name>A0A7W9KQS3_9PSEU</name>
<dbReference type="InterPro" id="IPR028082">
    <property type="entry name" value="Peripla_BP_I"/>
</dbReference>
<evidence type="ECO:0000256" key="1">
    <source>
        <dbReference type="ARBA" id="ARBA00023015"/>
    </source>
</evidence>
<keyword evidence="7" id="KW-1185">Reference proteome</keyword>
<sequence>MTIIDVARAAGVAPSTVSYVLNGKRSISAETRRQVEQCIRQLGYRPLNRRTAAPRDRTNVLGLLAPLRAGVNMPSLTRFVGAAMLAARARGHDLLLLTHDSGMAGLRRAMSTAVADALIVLDVHASDSTIPALMTLDRPVVLVGTPDRPTGLACVDANVGVAAERAVGHLVNLGHRAVGVVGSPLPAHTRGADYPRRFTQAFEAVAGKWGLRASRRPCGESGEAVRSCLDAMFTQDPGITGLVVENEATLPGVLEHLGRRGLRVPEDVSVVAVCHEDVAERPPVRFTSVAVPTAQLGELAVELALRQFDEGAVPEVRLLTPGLTVRESTGPAPVTASCP</sequence>
<dbReference type="EMBL" id="JACHIR010000002">
    <property type="protein sequence ID" value="MBB5896984.1"/>
    <property type="molecule type" value="Genomic_DNA"/>
</dbReference>
<dbReference type="PANTHER" id="PTHR30146:SF153">
    <property type="entry name" value="LACTOSE OPERON REPRESSOR"/>
    <property type="match status" value="1"/>
</dbReference>
<evidence type="ECO:0000313" key="7">
    <source>
        <dbReference type="Proteomes" id="UP000585638"/>
    </source>
</evidence>
<dbReference type="SUPFAM" id="SSF53822">
    <property type="entry name" value="Periplasmic binding protein-like I"/>
    <property type="match status" value="1"/>
</dbReference>
<dbReference type="CDD" id="cd06267">
    <property type="entry name" value="PBP1_LacI_sugar_binding-like"/>
    <property type="match status" value="1"/>
</dbReference>
<dbReference type="PROSITE" id="PS50943">
    <property type="entry name" value="HTH_CROC1"/>
    <property type="match status" value="1"/>
</dbReference>
<dbReference type="Pfam" id="PF00356">
    <property type="entry name" value="LacI"/>
    <property type="match status" value="1"/>
</dbReference>
<feature type="domain" description="HTH cro/C1-type" evidence="5">
    <location>
        <begin position="1"/>
        <end position="31"/>
    </location>
</feature>
<keyword evidence="1" id="KW-0805">Transcription regulation</keyword>
<proteinExistence type="predicted"/>
<dbReference type="GO" id="GO:0000976">
    <property type="term" value="F:transcription cis-regulatory region binding"/>
    <property type="evidence" value="ECO:0007669"/>
    <property type="project" value="TreeGrafter"/>
</dbReference>
<protein>
    <submittedName>
        <fullName evidence="6">DNA-binding LacI/PurR family transcriptional regulator</fullName>
    </submittedName>
</protein>
<evidence type="ECO:0000259" key="4">
    <source>
        <dbReference type="PROSITE" id="PS50932"/>
    </source>
</evidence>
<accession>A0A7W9KQS3</accession>
<dbReference type="PANTHER" id="PTHR30146">
    <property type="entry name" value="LACI-RELATED TRANSCRIPTIONAL REPRESSOR"/>
    <property type="match status" value="1"/>
</dbReference>
<dbReference type="InterPro" id="IPR010982">
    <property type="entry name" value="Lambda_DNA-bd_dom_sf"/>
</dbReference>
<dbReference type="InterPro" id="IPR001387">
    <property type="entry name" value="Cro/C1-type_HTH"/>
</dbReference>
<keyword evidence="3" id="KW-0804">Transcription</keyword>
<dbReference type="GO" id="GO:0003700">
    <property type="term" value="F:DNA-binding transcription factor activity"/>
    <property type="evidence" value="ECO:0007669"/>
    <property type="project" value="TreeGrafter"/>
</dbReference>
<dbReference type="CDD" id="cd01392">
    <property type="entry name" value="HTH_LacI"/>
    <property type="match status" value="1"/>
</dbReference>
<reference evidence="6 7" key="1">
    <citation type="submission" date="2020-08" db="EMBL/GenBank/DDBJ databases">
        <title>Sequencing the genomes of 1000 actinobacteria strains.</title>
        <authorList>
            <person name="Klenk H.-P."/>
        </authorList>
    </citation>
    <scope>NUCLEOTIDE SEQUENCE [LARGE SCALE GENOMIC DNA]</scope>
    <source>
        <strain evidence="6 7">DSM 43851</strain>
    </source>
</reference>
<evidence type="ECO:0000313" key="6">
    <source>
        <dbReference type="EMBL" id="MBB5896984.1"/>
    </source>
</evidence>
<dbReference type="Gene3D" id="1.10.260.40">
    <property type="entry name" value="lambda repressor-like DNA-binding domains"/>
    <property type="match status" value="1"/>
</dbReference>
<dbReference type="AlphaFoldDB" id="A0A7W9KQS3"/>